<keyword evidence="3 7" id="KW-0732">Signal</keyword>
<keyword evidence="9" id="KW-1185">Reference proteome</keyword>
<dbReference type="SUPFAM" id="SSF53850">
    <property type="entry name" value="Periplasmic binding protein-like II"/>
    <property type="match status" value="1"/>
</dbReference>
<dbReference type="Gene3D" id="3.40.190.10">
    <property type="entry name" value="Periplasmic binding protein-like II"/>
    <property type="match status" value="2"/>
</dbReference>
<evidence type="ECO:0000256" key="4">
    <source>
        <dbReference type="ARBA" id="ARBA00023136"/>
    </source>
</evidence>
<evidence type="ECO:0000256" key="1">
    <source>
        <dbReference type="ARBA" id="ARBA00004635"/>
    </source>
</evidence>
<comment type="subcellular location">
    <subcellularLocation>
        <location evidence="1">Membrane</location>
        <topology evidence="1">Lipid-anchor</topology>
    </subcellularLocation>
</comment>
<accession>A0A222MXF1</accession>
<feature type="chain" id="PRO_5013234075" evidence="7">
    <location>
        <begin position="18"/>
        <end position="254"/>
    </location>
</feature>
<gene>
    <name evidence="8" type="primary">metQ2</name>
    <name evidence="8" type="ORF">CAV_1045</name>
</gene>
<evidence type="ECO:0000256" key="7">
    <source>
        <dbReference type="SAM" id="SignalP"/>
    </source>
</evidence>
<dbReference type="Proteomes" id="UP000201169">
    <property type="component" value="Chromosome"/>
</dbReference>
<dbReference type="RefSeq" id="WP_094325450.1">
    <property type="nucleotide sequence ID" value="NZ_CP022347.1"/>
</dbReference>
<dbReference type="PIRSF" id="PIRSF002854">
    <property type="entry name" value="MetQ"/>
    <property type="match status" value="1"/>
</dbReference>
<protein>
    <submittedName>
        <fullName evidence="8">DL-methionine ABC transporter MetINQ, substrate-binding protein</fullName>
    </submittedName>
</protein>
<sequence>MKKLAFLFLFFSLALYAKTISIAITPVPYGDIMKFSAPMFKERGYELKVIEFTDYSIPNKILLDKQVDANLFQHKPYLDEFNRANKSNLATLASIAIFPMAVYSQKIKDLKDVKEGFTVAIPNDPTNESRALELLESAKLIELDKKIKLKTPLNIVKNPFKLKFKELKAAQVPRALDDVDIAVINTDYALDFGLNPKKDSIYLEDPNSPYANFVVVRAEDINSEKSKVIKEILNSPQVKDFILKNYSDSTIPTF</sequence>
<evidence type="ECO:0000313" key="9">
    <source>
        <dbReference type="Proteomes" id="UP000201169"/>
    </source>
</evidence>
<dbReference type="AlphaFoldDB" id="A0A222MXF1"/>
<dbReference type="Pfam" id="PF03180">
    <property type="entry name" value="Lipoprotein_9"/>
    <property type="match status" value="1"/>
</dbReference>
<name>A0A222MXF1_9BACT</name>
<feature type="signal peptide" evidence="7">
    <location>
        <begin position="1"/>
        <end position="17"/>
    </location>
</feature>
<evidence type="ECO:0000256" key="5">
    <source>
        <dbReference type="ARBA" id="ARBA00023139"/>
    </source>
</evidence>
<keyword evidence="6" id="KW-0449">Lipoprotein</keyword>
<keyword evidence="5" id="KW-0564">Palmitate</keyword>
<evidence type="ECO:0000256" key="6">
    <source>
        <dbReference type="ARBA" id="ARBA00023288"/>
    </source>
</evidence>
<evidence type="ECO:0000256" key="2">
    <source>
        <dbReference type="ARBA" id="ARBA00008973"/>
    </source>
</evidence>
<keyword evidence="4" id="KW-0472">Membrane</keyword>
<comment type="similarity">
    <text evidence="2">Belongs to the NlpA lipoprotein family.</text>
</comment>
<dbReference type="OrthoDB" id="9812878at2"/>
<dbReference type="PANTHER" id="PTHR30429">
    <property type="entry name" value="D-METHIONINE-BINDING LIPOPROTEIN METQ"/>
    <property type="match status" value="1"/>
</dbReference>
<dbReference type="InterPro" id="IPR004872">
    <property type="entry name" value="Lipoprotein_NlpA"/>
</dbReference>
<dbReference type="KEGG" id="cavi:CAV_1045"/>
<evidence type="ECO:0000256" key="3">
    <source>
        <dbReference type="ARBA" id="ARBA00022729"/>
    </source>
</evidence>
<organism evidence="8 9">
    <name type="scientific">Campylobacter avium LMG 24591</name>
    <dbReference type="NCBI Taxonomy" id="522484"/>
    <lineage>
        <taxon>Bacteria</taxon>
        <taxon>Pseudomonadati</taxon>
        <taxon>Campylobacterota</taxon>
        <taxon>Epsilonproteobacteria</taxon>
        <taxon>Campylobacterales</taxon>
        <taxon>Campylobacteraceae</taxon>
        <taxon>Campylobacter</taxon>
    </lineage>
</organism>
<reference evidence="8 9" key="1">
    <citation type="submission" date="2017-07" db="EMBL/GenBank/DDBJ databases">
        <title>Analysis of two Campylobacter avium genomes and identification of a novel hippuricase gene.</title>
        <authorList>
            <person name="Miller W.G."/>
            <person name="Chapman M.H."/>
            <person name="Yee E."/>
            <person name="Revez J."/>
            <person name="Bono J.L."/>
            <person name="Rossi M."/>
        </authorList>
    </citation>
    <scope>NUCLEOTIDE SEQUENCE [LARGE SCALE GENOMIC DNA]</scope>
    <source>
        <strain evidence="8 9">LMG 24591</strain>
    </source>
</reference>
<dbReference type="GO" id="GO:0016020">
    <property type="term" value="C:membrane"/>
    <property type="evidence" value="ECO:0007669"/>
    <property type="project" value="UniProtKB-SubCell"/>
</dbReference>
<proteinExistence type="inferred from homology"/>
<dbReference type="PANTHER" id="PTHR30429:SF0">
    <property type="entry name" value="METHIONINE-BINDING LIPOPROTEIN METQ"/>
    <property type="match status" value="1"/>
</dbReference>
<evidence type="ECO:0000313" key="8">
    <source>
        <dbReference type="EMBL" id="ASQ30697.1"/>
    </source>
</evidence>
<dbReference type="EMBL" id="CP022347">
    <property type="protein sequence ID" value="ASQ30697.1"/>
    <property type="molecule type" value="Genomic_DNA"/>
</dbReference>